<dbReference type="Proteomes" id="UP000253817">
    <property type="component" value="Unassembled WGS sequence"/>
</dbReference>
<feature type="transmembrane region" description="Helical" evidence="5">
    <location>
        <begin position="128"/>
        <end position="152"/>
    </location>
</feature>
<feature type="transmembrane region" description="Helical" evidence="5">
    <location>
        <begin position="43"/>
        <end position="63"/>
    </location>
</feature>
<dbReference type="GO" id="GO:0006355">
    <property type="term" value="P:regulation of DNA-templated transcription"/>
    <property type="evidence" value="ECO:0007669"/>
    <property type="project" value="InterPro"/>
</dbReference>
<accession>A0A3N0IYQ5</accession>
<feature type="transmembrane region" description="Helical" evidence="5">
    <location>
        <begin position="96"/>
        <end position="116"/>
    </location>
</feature>
<dbReference type="PANTHER" id="PTHR44688">
    <property type="entry name" value="DNA-BINDING TRANSCRIPTIONAL ACTIVATOR DEVR_DOSR"/>
    <property type="match status" value="1"/>
</dbReference>
<dbReference type="InterPro" id="IPR036388">
    <property type="entry name" value="WH-like_DNA-bd_sf"/>
</dbReference>
<keyword evidence="5" id="KW-1133">Transmembrane helix</keyword>
<evidence type="ECO:0000256" key="4">
    <source>
        <dbReference type="SAM" id="MobiDB-lite"/>
    </source>
</evidence>
<feature type="compositionally biased region" description="Low complexity" evidence="4">
    <location>
        <begin position="404"/>
        <end position="416"/>
    </location>
</feature>
<evidence type="ECO:0000313" key="8">
    <source>
        <dbReference type="EMBL" id="RNM42105.1"/>
    </source>
</evidence>
<sequence length="502" mass="53874">MSVSGVMAAAGFGLTLVWCMLTSHTNGFTSATLGVETLANPRFFYLLGILLLALAFVAAPRLLKRSDRALRYSMPLVASFGTACYGLAYHQTFLDPGTLAVGGLFVVGVGFFWFLARYSLMLARTQDFTCAVGAVVIALVFKLPVVAVFNLYASPETMFVVAVALPLVSALVFEAACARARHEAAARGVSSKARTVYGVPAKPRVAAPASQTFRRNMFVLLAVSAVLLAVIRSVSDLGLWGSAVAGESLPWTLLTGTVVPAVVLSAFALLALIRMADFTLTMRFQPAILLVMAGLFVVALQANPENGSLPFLADVIQIDELCAHLLFWTVVVTALDALDVPSYRVIGIAEACFAAASIAWMLLFGTTPIVNNVYVLLATYLVVIAAMYATWLGGRRRADEAEGEGAARSTAGGASARGEDGERAIDSPLVETVVETCLGMARRYRLTPRETEVFTLLAQGRTRAFIQDELVLSGSTVKTHINHIYAKLDVHDRQEMMDLIWS</sequence>
<dbReference type="RefSeq" id="WP_114547225.1">
    <property type="nucleotide sequence ID" value="NZ_PPTT01000026.1"/>
</dbReference>
<dbReference type="SMART" id="SM00421">
    <property type="entry name" value="HTH_LUXR"/>
    <property type="match status" value="1"/>
</dbReference>
<proteinExistence type="predicted"/>
<dbReference type="PANTHER" id="PTHR44688:SF16">
    <property type="entry name" value="DNA-BINDING TRANSCRIPTIONAL ACTIVATOR DEVR_DOSR"/>
    <property type="match status" value="1"/>
</dbReference>
<feature type="transmembrane region" description="Helical" evidence="5">
    <location>
        <begin position="251"/>
        <end position="272"/>
    </location>
</feature>
<reference evidence="8" key="3">
    <citation type="journal article" date="2019" name="Microbiol. Resour. Announc.">
        <title>Draft Genome Sequences of Type Strains of Gordonibacter faecihominis, Paraeggerthella hongkongensis, Parvibacter caecicola,Slackia equolifaciens, Slackia faecicanis, and Slackia isoflavoniconvertens.</title>
        <authorList>
            <person name="Danylec N."/>
            <person name="Stoll D.A."/>
            <person name="Dotsch A."/>
            <person name="Huch M."/>
        </authorList>
    </citation>
    <scope>NUCLEOTIDE SEQUENCE</scope>
    <source>
        <strain evidence="8">DSM 16107</strain>
    </source>
</reference>
<dbReference type="PROSITE" id="PS50043">
    <property type="entry name" value="HTH_LUXR_2"/>
    <property type="match status" value="1"/>
</dbReference>
<evidence type="ECO:0000313" key="7">
    <source>
        <dbReference type="EMBL" id="RDB67425.1"/>
    </source>
</evidence>
<organism evidence="8 10">
    <name type="scientific">Eggerthella sinensis</name>
    <dbReference type="NCBI Taxonomy" id="242230"/>
    <lineage>
        <taxon>Bacteria</taxon>
        <taxon>Bacillati</taxon>
        <taxon>Actinomycetota</taxon>
        <taxon>Coriobacteriia</taxon>
        <taxon>Eggerthellales</taxon>
        <taxon>Eggerthellaceae</taxon>
        <taxon>Eggerthella</taxon>
    </lineage>
</organism>
<dbReference type="CDD" id="cd06170">
    <property type="entry name" value="LuxR_C_like"/>
    <property type="match status" value="1"/>
</dbReference>
<feature type="transmembrane region" description="Helical" evidence="5">
    <location>
        <begin position="284"/>
        <end position="303"/>
    </location>
</feature>
<dbReference type="Proteomes" id="UP000270112">
    <property type="component" value="Unassembled WGS sequence"/>
</dbReference>
<dbReference type="GO" id="GO:0003677">
    <property type="term" value="F:DNA binding"/>
    <property type="evidence" value="ECO:0007669"/>
    <property type="project" value="UniProtKB-KW"/>
</dbReference>
<feature type="transmembrane region" description="Helical" evidence="5">
    <location>
        <begin position="158"/>
        <end position="177"/>
    </location>
</feature>
<feature type="domain" description="HTH luxR-type" evidence="6">
    <location>
        <begin position="439"/>
        <end position="502"/>
    </location>
</feature>
<dbReference type="EMBL" id="QICC01000019">
    <property type="protein sequence ID" value="RNM42105.1"/>
    <property type="molecule type" value="Genomic_DNA"/>
</dbReference>
<feature type="region of interest" description="Disordered" evidence="4">
    <location>
        <begin position="402"/>
        <end position="421"/>
    </location>
</feature>
<keyword evidence="1" id="KW-0805">Transcription regulation</keyword>
<keyword evidence="2" id="KW-0238">DNA-binding</keyword>
<name>A0A3N0IYQ5_9ACTN</name>
<dbReference type="OrthoDB" id="3170050at2"/>
<dbReference type="Pfam" id="PF00196">
    <property type="entry name" value="GerE"/>
    <property type="match status" value="1"/>
</dbReference>
<gene>
    <name evidence="7" type="ORF">C1876_13375</name>
    <name evidence="8" type="ORF">DMP09_06450</name>
</gene>
<dbReference type="Gene3D" id="1.10.10.10">
    <property type="entry name" value="Winged helix-like DNA-binding domain superfamily/Winged helix DNA-binding domain"/>
    <property type="match status" value="1"/>
</dbReference>
<reference evidence="7 9" key="1">
    <citation type="journal article" date="2018" name="Elife">
        <title>Discovery and characterization of a prevalent human gut bacterial enzyme sufficient for the inactivation of a family of plant toxins.</title>
        <authorList>
            <person name="Koppel N."/>
            <person name="Bisanz J.E."/>
            <person name="Pandelia M.E."/>
            <person name="Turnbaugh P.J."/>
            <person name="Balskus E.P."/>
        </authorList>
    </citation>
    <scope>NUCLEOTIDE SEQUENCE [LARGE SCALE GENOMIC DNA]</scope>
    <source>
        <strain evidence="7 9">DSM 16107</strain>
    </source>
</reference>
<feature type="transmembrane region" description="Helical" evidence="5">
    <location>
        <begin position="70"/>
        <end position="90"/>
    </location>
</feature>
<dbReference type="AlphaFoldDB" id="A0A3N0IYQ5"/>
<feature type="transmembrane region" description="Helical" evidence="5">
    <location>
        <begin position="345"/>
        <end position="363"/>
    </location>
</feature>
<evidence type="ECO:0000256" key="2">
    <source>
        <dbReference type="ARBA" id="ARBA00023125"/>
    </source>
</evidence>
<dbReference type="InterPro" id="IPR000792">
    <property type="entry name" value="Tscrpt_reg_LuxR_C"/>
</dbReference>
<keyword evidence="5" id="KW-0472">Membrane</keyword>
<evidence type="ECO:0000256" key="1">
    <source>
        <dbReference type="ARBA" id="ARBA00023015"/>
    </source>
</evidence>
<protein>
    <submittedName>
        <fullName evidence="8">LuxR family transcriptional regulator</fullName>
    </submittedName>
</protein>
<keyword evidence="3" id="KW-0804">Transcription</keyword>
<evidence type="ECO:0000313" key="9">
    <source>
        <dbReference type="Proteomes" id="UP000253817"/>
    </source>
</evidence>
<dbReference type="InterPro" id="IPR016032">
    <property type="entry name" value="Sig_transdc_resp-reg_C-effctor"/>
</dbReference>
<dbReference type="EMBL" id="PPTT01000026">
    <property type="protein sequence ID" value="RDB67425.1"/>
    <property type="molecule type" value="Genomic_DNA"/>
</dbReference>
<evidence type="ECO:0000313" key="10">
    <source>
        <dbReference type="Proteomes" id="UP000270112"/>
    </source>
</evidence>
<feature type="transmembrane region" description="Helical" evidence="5">
    <location>
        <begin position="369"/>
        <end position="389"/>
    </location>
</feature>
<reference evidence="10" key="2">
    <citation type="submission" date="2018-05" db="EMBL/GenBank/DDBJ databases">
        <title>Genome Sequencing of selected type strains of the family Eggerthellaceae.</title>
        <authorList>
            <person name="Danylec N."/>
            <person name="Stoll D.A."/>
            <person name="Doetsch A."/>
            <person name="Huch M."/>
        </authorList>
    </citation>
    <scope>NUCLEOTIDE SEQUENCE [LARGE SCALE GENOMIC DNA]</scope>
    <source>
        <strain evidence="10">DSM 16107</strain>
    </source>
</reference>
<comment type="caution">
    <text evidence="8">The sequence shown here is derived from an EMBL/GenBank/DDBJ whole genome shotgun (WGS) entry which is preliminary data.</text>
</comment>
<evidence type="ECO:0000259" key="6">
    <source>
        <dbReference type="PROSITE" id="PS50043"/>
    </source>
</evidence>
<dbReference type="SUPFAM" id="SSF46894">
    <property type="entry name" value="C-terminal effector domain of the bipartite response regulators"/>
    <property type="match status" value="1"/>
</dbReference>
<evidence type="ECO:0000256" key="3">
    <source>
        <dbReference type="ARBA" id="ARBA00023163"/>
    </source>
</evidence>
<evidence type="ECO:0000256" key="5">
    <source>
        <dbReference type="SAM" id="Phobius"/>
    </source>
</evidence>
<feature type="transmembrane region" description="Helical" evidence="5">
    <location>
        <begin position="218"/>
        <end position="239"/>
    </location>
</feature>
<dbReference type="PRINTS" id="PR00038">
    <property type="entry name" value="HTHLUXR"/>
</dbReference>
<keyword evidence="9" id="KW-1185">Reference proteome</keyword>
<keyword evidence="5" id="KW-0812">Transmembrane</keyword>